<dbReference type="EMBL" id="FODY01000024">
    <property type="protein sequence ID" value="SEP39518.1"/>
    <property type="molecule type" value="Genomic_DNA"/>
</dbReference>
<proteinExistence type="predicted"/>
<evidence type="ECO:0000313" key="3">
    <source>
        <dbReference type="EMBL" id="SEP39518.1"/>
    </source>
</evidence>
<gene>
    <name evidence="3" type="ORF">SAMN04490178_12427</name>
</gene>
<dbReference type="Pfam" id="PF13242">
    <property type="entry name" value="Hydrolase_like"/>
    <property type="match status" value="1"/>
</dbReference>
<dbReference type="RefSeq" id="WP_245732551.1">
    <property type="nucleotide sequence ID" value="NZ_FODY01000024.1"/>
</dbReference>
<dbReference type="InterPro" id="IPR000086">
    <property type="entry name" value="NUDIX_hydrolase_dom"/>
</dbReference>
<dbReference type="GO" id="GO:0016791">
    <property type="term" value="F:phosphatase activity"/>
    <property type="evidence" value="ECO:0007669"/>
    <property type="project" value="TreeGrafter"/>
</dbReference>
<feature type="domain" description="Nudix hydrolase" evidence="2">
    <location>
        <begin position="272"/>
        <end position="405"/>
    </location>
</feature>
<dbReference type="PANTHER" id="PTHR19288">
    <property type="entry name" value="4-NITROPHENYLPHOSPHATASE-RELATED"/>
    <property type="match status" value="1"/>
</dbReference>
<dbReference type="PRINTS" id="PR00502">
    <property type="entry name" value="NUDIXFAMILY"/>
</dbReference>
<protein>
    <submittedName>
        <fullName evidence="3">HAD-superfamily class IIA hydrolase, TIGR01459</fullName>
    </submittedName>
</protein>
<name>A0A1H8XJS1_9FIRM</name>
<dbReference type="NCBIfam" id="TIGR01460">
    <property type="entry name" value="HAD-SF-IIA"/>
    <property type="match status" value="1"/>
</dbReference>
<dbReference type="InterPro" id="IPR020476">
    <property type="entry name" value="Nudix_hydrolase"/>
</dbReference>
<dbReference type="AlphaFoldDB" id="A0A1H8XJS1"/>
<accession>A0A1H8XJS1</accession>
<keyword evidence="1 3" id="KW-0378">Hydrolase</keyword>
<dbReference type="PANTHER" id="PTHR19288:SF46">
    <property type="entry name" value="HALOACID DEHALOGENASE-LIKE HYDROLASE DOMAIN-CONTAINING PROTEIN 2"/>
    <property type="match status" value="1"/>
</dbReference>
<evidence type="ECO:0000259" key="2">
    <source>
        <dbReference type="PROSITE" id="PS51462"/>
    </source>
</evidence>
<dbReference type="Gene3D" id="3.90.79.10">
    <property type="entry name" value="Nucleoside Triphosphate Pyrophosphohydrolase"/>
    <property type="match status" value="1"/>
</dbReference>
<dbReference type="InterPro" id="IPR036412">
    <property type="entry name" value="HAD-like_sf"/>
</dbReference>
<dbReference type="PROSITE" id="PS51462">
    <property type="entry name" value="NUDIX"/>
    <property type="match status" value="1"/>
</dbReference>
<dbReference type="GO" id="GO:0005737">
    <property type="term" value="C:cytoplasm"/>
    <property type="evidence" value="ECO:0007669"/>
    <property type="project" value="TreeGrafter"/>
</dbReference>
<evidence type="ECO:0000256" key="1">
    <source>
        <dbReference type="ARBA" id="ARBA00022801"/>
    </source>
</evidence>
<dbReference type="PROSITE" id="PS00893">
    <property type="entry name" value="NUDIX_BOX"/>
    <property type="match status" value="1"/>
</dbReference>
<dbReference type="STRING" id="112903.SAMN04490178_12427"/>
<organism evidence="3 4">
    <name type="scientific">Propionispora vibrioides</name>
    <dbReference type="NCBI Taxonomy" id="112903"/>
    <lineage>
        <taxon>Bacteria</taxon>
        <taxon>Bacillati</taxon>
        <taxon>Bacillota</taxon>
        <taxon>Negativicutes</taxon>
        <taxon>Selenomonadales</taxon>
        <taxon>Sporomusaceae</taxon>
        <taxon>Propionispora</taxon>
    </lineage>
</organism>
<dbReference type="Pfam" id="PF13344">
    <property type="entry name" value="Hydrolase_6"/>
    <property type="match status" value="1"/>
</dbReference>
<dbReference type="SUPFAM" id="SSF55811">
    <property type="entry name" value="Nudix"/>
    <property type="match status" value="1"/>
</dbReference>
<dbReference type="SUPFAM" id="SSF56784">
    <property type="entry name" value="HAD-like"/>
    <property type="match status" value="1"/>
</dbReference>
<evidence type="ECO:0000313" key="4">
    <source>
        <dbReference type="Proteomes" id="UP000198847"/>
    </source>
</evidence>
<dbReference type="InterPro" id="IPR015797">
    <property type="entry name" value="NUDIX_hydrolase-like_dom_sf"/>
</dbReference>
<dbReference type="Proteomes" id="UP000198847">
    <property type="component" value="Unassembled WGS sequence"/>
</dbReference>
<dbReference type="InterPro" id="IPR023214">
    <property type="entry name" value="HAD_sf"/>
</dbReference>
<reference evidence="3 4" key="1">
    <citation type="submission" date="2016-10" db="EMBL/GenBank/DDBJ databases">
        <authorList>
            <person name="de Groot N.N."/>
        </authorList>
    </citation>
    <scope>NUCLEOTIDE SEQUENCE [LARGE SCALE GENOMIC DNA]</scope>
    <source>
        <strain evidence="3 4">DSM 13305</strain>
    </source>
</reference>
<dbReference type="InterPro" id="IPR006357">
    <property type="entry name" value="HAD-SF_hydro_IIA"/>
</dbReference>
<dbReference type="Pfam" id="PF00293">
    <property type="entry name" value="NUDIX"/>
    <property type="match status" value="1"/>
</dbReference>
<dbReference type="InterPro" id="IPR020084">
    <property type="entry name" value="NUDIX_hydrolase_CS"/>
</dbReference>
<keyword evidence="4" id="KW-1185">Reference proteome</keyword>
<dbReference type="Gene3D" id="3.40.50.1000">
    <property type="entry name" value="HAD superfamily/HAD-like"/>
    <property type="match status" value="2"/>
</dbReference>
<sequence>MIADQYDVFLFDLDGVIYREDAVLAGSRRCIRKLRALGKKVYFLTNDPRPTRQELCDRLNSMKIAVSQEEIITSGWATAQYLAENNISDVFAIATEGFISELEALGIRTKNDGSCQAVVAGYNENTNFAQIQQAIRHLEKGARFIATNADQSFPGQNGRCIATGAIAGMIRMVSGKQPLIIGKPYSYIFSIAFRRIVPDSRVVMIGDSLETDILGAHQQGIDAILLSKDELRFPSKYDYRIPDKIIPTLLDLFKPDIEVEKWRNPGFLWPDAVKPGVAAVIFNAQRQVLLVRRNDNGLWSLPSGHLEIGETVVEAIKREIQEETGLIVDVEKLIGVYSDPVSQVFSYPSGGTTHFITLSFLCYITGGCMQADYGEIAEVAFFDTSHLPTNMLKMHPQWLTDALADQSFSFFR</sequence>